<dbReference type="InterPro" id="IPR056106">
    <property type="entry name" value="DUF7689"/>
</dbReference>
<dbReference type="STRING" id="52.CMC5_010760"/>
<evidence type="ECO:0000313" key="2">
    <source>
        <dbReference type="EMBL" id="AKT36955.1"/>
    </source>
</evidence>
<proteinExistence type="predicted"/>
<dbReference type="Pfam" id="PF24738">
    <property type="entry name" value="DUF7689"/>
    <property type="match status" value="1"/>
</dbReference>
<dbReference type="KEGG" id="ccro:CMC5_010760"/>
<feature type="domain" description="DUF7689" evidence="1">
    <location>
        <begin position="24"/>
        <end position="144"/>
    </location>
</feature>
<evidence type="ECO:0000259" key="1">
    <source>
        <dbReference type="Pfam" id="PF24738"/>
    </source>
</evidence>
<organism evidence="2 3">
    <name type="scientific">Chondromyces crocatus</name>
    <dbReference type="NCBI Taxonomy" id="52"/>
    <lineage>
        <taxon>Bacteria</taxon>
        <taxon>Pseudomonadati</taxon>
        <taxon>Myxococcota</taxon>
        <taxon>Polyangia</taxon>
        <taxon>Polyangiales</taxon>
        <taxon>Polyangiaceae</taxon>
        <taxon>Chondromyces</taxon>
    </lineage>
</organism>
<evidence type="ECO:0000313" key="3">
    <source>
        <dbReference type="Proteomes" id="UP000067626"/>
    </source>
</evidence>
<dbReference type="AlphaFoldDB" id="A0A0K1E7W3"/>
<protein>
    <recommendedName>
        <fullName evidence="1">DUF7689 domain-containing protein</fullName>
    </recommendedName>
</protein>
<sequence>MTGSSRHSPMLEVVFPDLSGWDYEVTSEITFDYNCIAFAAGDESSWWWPTHPEGYWPPEAPRECTLEAFIKAYETLGYHPCDDDSHDPAFDKVALYADEKGTPTHAALQIDGLYWKSKLGKLHDIKHPLNALVGSSYGRVVAFLRRARPTNL</sequence>
<accession>A0A0K1E7W3</accession>
<name>A0A0K1E7W3_CHOCO</name>
<dbReference type="Proteomes" id="UP000067626">
    <property type="component" value="Chromosome"/>
</dbReference>
<dbReference type="EMBL" id="CP012159">
    <property type="protein sequence ID" value="AKT36955.1"/>
    <property type="molecule type" value="Genomic_DNA"/>
</dbReference>
<gene>
    <name evidence="2" type="ORF">CMC5_010760</name>
</gene>
<keyword evidence="3" id="KW-1185">Reference proteome</keyword>
<reference evidence="2 3" key="1">
    <citation type="submission" date="2015-07" db="EMBL/GenBank/DDBJ databases">
        <title>Genome analysis of myxobacterium Chondromyces crocatus Cm c5 reveals a high potential for natural compound synthesis and the genetic basis for the loss of fruiting body formation.</title>
        <authorList>
            <person name="Zaburannyi N."/>
            <person name="Bunk B."/>
            <person name="Maier J."/>
            <person name="Overmann J."/>
            <person name="Mueller R."/>
        </authorList>
    </citation>
    <scope>NUCLEOTIDE SEQUENCE [LARGE SCALE GENOMIC DNA]</scope>
    <source>
        <strain evidence="2 3">Cm c5</strain>
    </source>
</reference>